<feature type="binding site" description="axial binding residue" evidence="5">
    <location>
        <position position="139"/>
    </location>
    <ligand>
        <name>heme</name>
        <dbReference type="ChEBI" id="CHEBI:30413"/>
    </ligand>
    <ligandPart>
        <name>Fe</name>
        <dbReference type="ChEBI" id="CHEBI:18248"/>
    </ligandPart>
</feature>
<reference evidence="6 7" key="1">
    <citation type="journal article" date="2018" name="G3 (Bethesda)">
        <title>Phylogenetic and Phylogenomic Definition of Rhizopus Species.</title>
        <authorList>
            <person name="Gryganskyi A.P."/>
            <person name="Golan J."/>
            <person name="Dolatabadi S."/>
            <person name="Mondo S."/>
            <person name="Robb S."/>
            <person name="Idnurm A."/>
            <person name="Muszewska A."/>
            <person name="Steczkiewicz K."/>
            <person name="Masonjones S."/>
            <person name="Liao H.L."/>
            <person name="Gajdeczka M.T."/>
            <person name="Anike F."/>
            <person name="Vuek A."/>
            <person name="Anishchenko I.M."/>
            <person name="Voigt K."/>
            <person name="de Hoog G.S."/>
            <person name="Smith M.E."/>
            <person name="Heitman J."/>
            <person name="Vilgalys R."/>
            <person name="Stajich J.E."/>
        </authorList>
    </citation>
    <scope>NUCLEOTIDE SEQUENCE [LARGE SCALE GENOMIC DNA]</scope>
    <source>
        <strain evidence="6 7">LSU 92-RS-03</strain>
    </source>
</reference>
<proteinExistence type="inferred from homology"/>
<accession>A0A367J339</accession>
<dbReference type="SUPFAM" id="SSF48264">
    <property type="entry name" value="Cytochrome P450"/>
    <property type="match status" value="1"/>
</dbReference>
<name>A0A367J339_RHIST</name>
<dbReference type="GO" id="GO:0020037">
    <property type="term" value="F:heme binding"/>
    <property type="evidence" value="ECO:0007669"/>
    <property type="project" value="InterPro"/>
</dbReference>
<evidence type="ECO:0000313" key="6">
    <source>
        <dbReference type="EMBL" id="RCH84259.1"/>
    </source>
</evidence>
<keyword evidence="4 5" id="KW-0408">Iron</keyword>
<evidence type="ECO:0000256" key="4">
    <source>
        <dbReference type="ARBA" id="ARBA00023004"/>
    </source>
</evidence>
<dbReference type="Pfam" id="PF00067">
    <property type="entry name" value="p450"/>
    <property type="match status" value="1"/>
</dbReference>
<dbReference type="GO" id="GO:0016705">
    <property type="term" value="F:oxidoreductase activity, acting on paired donors, with incorporation or reduction of molecular oxygen"/>
    <property type="evidence" value="ECO:0007669"/>
    <property type="project" value="InterPro"/>
</dbReference>
<dbReference type="GO" id="GO:0004497">
    <property type="term" value="F:monooxygenase activity"/>
    <property type="evidence" value="ECO:0007669"/>
    <property type="project" value="InterPro"/>
</dbReference>
<dbReference type="InterPro" id="IPR036396">
    <property type="entry name" value="Cyt_P450_sf"/>
</dbReference>
<dbReference type="PRINTS" id="PR00465">
    <property type="entry name" value="EP450IV"/>
</dbReference>
<dbReference type="InterPro" id="IPR002403">
    <property type="entry name" value="Cyt_P450_E_grp-IV"/>
</dbReference>
<sequence>MAATQVIYQLIKHPEYIEELLQEQKDIIGDKDTSSYTPAAYRQMVKLDSFIRETMRTRNTGIGLPHKNITQNDIVLKSGAIIHPGESVYINMYHIHMDESNQHMENTEEFQGFRFVGKDKTVTKPSNDFMSFGIGRNACPGRWFAIQQIMGIVSFFITNYHMSAASEIFIPGANGYAGPFKGSVKFQKRI</sequence>
<protein>
    <recommendedName>
        <fullName evidence="8">Cytochrome P450</fullName>
    </recommendedName>
</protein>
<keyword evidence="3 5" id="KW-0479">Metal-binding</keyword>
<evidence type="ECO:0000256" key="3">
    <source>
        <dbReference type="ARBA" id="ARBA00022723"/>
    </source>
</evidence>
<evidence type="ECO:0000256" key="2">
    <source>
        <dbReference type="ARBA" id="ARBA00010617"/>
    </source>
</evidence>
<dbReference type="Proteomes" id="UP000253551">
    <property type="component" value="Unassembled WGS sequence"/>
</dbReference>
<dbReference type="OrthoDB" id="1844152at2759"/>
<dbReference type="EMBL" id="PJQM01004496">
    <property type="protein sequence ID" value="RCH84259.1"/>
    <property type="molecule type" value="Genomic_DNA"/>
</dbReference>
<evidence type="ECO:0008006" key="8">
    <source>
        <dbReference type="Google" id="ProtNLM"/>
    </source>
</evidence>
<gene>
    <name evidence="6" type="ORF">CU098_008850</name>
</gene>
<dbReference type="STRING" id="4846.A0A367J339"/>
<dbReference type="AlphaFoldDB" id="A0A367J339"/>
<dbReference type="PANTHER" id="PTHR46206:SF7">
    <property type="entry name" value="P450, PUTATIVE (EUROFUNG)-RELATED"/>
    <property type="match status" value="1"/>
</dbReference>
<comment type="cofactor">
    <cofactor evidence="1 5">
        <name>heme</name>
        <dbReference type="ChEBI" id="CHEBI:30413"/>
    </cofactor>
</comment>
<dbReference type="GO" id="GO:0005506">
    <property type="term" value="F:iron ion binding"/>
    <property type="evidence" value="ECO:0007669"/>
    <property type="project" value="InterPro"/>
</dbReference>
<evidence type="ECO:0000256" key="5">
    <source>
        <dbReference type="PIRSR" id="PIRSR602403-1"/>
    </source>
</evidence>
<keyword evidence="5" id="KW-0349">Heme</keyword>
<dbReference type="PANTHER" id="PTHR46206">
    <property type="entry name" value="CYTOCHROME P450"/>
    <property type="match status" value="1"/>
</dbReference>
<evidence type="ECO:0000256" key="1">
    <source>
        <dbReference type="ARBA" id="ARBA00001971"/>
    </source>
</evidence>
<evidence type="ECO:0000313" key="7">
    <source>
        <dbReference type="Proteomes" id="UP000253551"/>
    </source>
</evidence>
<organism evidence="6 7">
    <name type="scientific">Rhizopus stolonifer</name>
    <name type="common">Rhizopus nigricans</name>
    <dbReference type="NCBI Taxonomy" id="4846"/>
    <lineage>
        <taxon>Eukaryota</taxon>
        <taxon>Fungi</taxon>
        <taxon>Fungi incertae sedis</taxon>
        <taxon>Mucoromycota</taxon>
        <taxon>Mucoromycotina</taxon>
        <taxon>Mucoromycetes</taxon>
        <taxon>Mucorales</taxon>
        <taxon>Mucorineae</taxon>
        <taxon>Rhizopodaceae</taxon>
        <taxon>Rhizopus</taxon>
    </lineage>
</organism>
<dbReference type="Gene3D" id="1.10.630.10">
    <property type="entry name" value="Cytochrome P450"/>
    <property type="match status" value="1"/>
</dbReference>
<comment type="similarity">
    <text evidence="2">Belongs to the cytochrome P450 family.</text>
</comment>
<keyword evidence="7" id="KW-1185">Reference proteome</keyword>
<comment type="caution">
    <text evidence="6">The sequence shown here is derived from an EMBL/GenBank/DDBJ whole genome shotgun (WGS) entry which is preliminary data.</text>
</comment>
<dbReference type="InterPro" id="IPR001128">
    <property type="entry name" value="Cyt_P450"/>
</dbReference>